<protein>
    <submittedName>
        <fullName evidence="7">Beta-carotene 3-hydroxylase</fullName>
        <ecNumber evidence="7">1.14.15.24</ecNumber>
    </submittedName>
</protein>
<keyword evidence="5" id="KW-0812">Transmembrane</keyword>
<dbReference type="GO" id="GO:0016119">
    <property type="term" value="P:carotene metabolic process"/>
    <property type="evidence" value="ECO:0007669"/>
    <property type="project" value="TreeGrafter"/>
</dbReference>
<keyword evidence="3 7" id="KW-0560">Oxidoreductase</keyword>
<keyword evidence="5" id="KW-1133">Transmembrane helix</keyword>
<dbReference type="PANTHER" id="PTHR31899:SF9">
    <property type="entry name" value="BETA-CAROTENE 3-HYDROXYLASE 1, CHLOROPLASTIC"/>
    <property type="match status" value="1"/>
</dbReference>
<organism evidence="7 8">
    <name type="scientific">Sphingomonas aerophila</name>
    <dbReference type="NCBI Taxonomy" id="1344948"/>
    <lineage>
        <taxon>Bacteria</taxon>
        <taxon>Pseudomonadati</taxon>
        <taxon>Pseudomonadota</taxon>
        <taxon>Alphaproteobacteria</taxon>
        <taxon>Sphingomonadales</taxon>
        <taxon>Sphingomonadaceae</taxon>
        <taxon>Sphingomonas</taxon>
    </lineage>
</organism>
<dbReference type="PANTHER" id="PTHR31899">
    <property type="entry name" value="BETA-CAROTENE 3-HYDROXYLASE 1, CHLOROPLASTIC"/>
    <property type="match status" value="1"/>
</dbReference>
<feature type="transmembrane region" description="Helical" evidence="5">
    <location>
        <begin position="78"/>
        <end position="97"/>
    </location>
</feature>
<dbReference type="GO" id="GO:0016123">
    <property type="term" value="P:xanthophyll biosynthetic process"/>
    <property type="evidence" value="ECO:0007669"/>
    <property type="project" value="TreeGrafter"/>
</dbReference>
<feature type="region of interest" description="Disordered" evidence="4">
    <location>
        <begin position="157"/>
        <end position="185"/>
    </location>
</feature>
<evidence type="ECO:0000259" key="6">
    <source>
        <dbReference type="Pfam" id="PF04116"/>
    </source>
</evidence>
<comment type="similarity">
    <text evidence="1">Belongs to the sterol desaturase family.</text>
</comment>
<evidence type="ECO:0000313" key="8">
    <source>
        <dbReference type="Proteomes" id="UP000546200"/>
    </source>
</evidence>
<dbReference type="RefSeq" id="WP_184054031.1">
    <property type="nucleotide sequence ID" value="NZ_JACIJK010000001.1"/>
</dbReference>
<name>A0A7W9BB57_9SPHN</name>
<feature type="transmembrane region" description="Helical" evidence="5">
    <location>
        <begin position="53"/>
        <end position="72"/>
    </location>
</feature>
<dbReference type="Pfam" id="PF04116">
    <property type="entry name" value="FA_hydroxylase"/>
    <property type="match status" value="1"/>
</dbReference>
<keyword evidence="2" id="KW-0125">Carotenoid biosynthesis</keyword>
<dbReference type="EC" id="1.14.15.24" evidence="7"/>
<sequence length="185" mass="21325">MTWWERTALVVFMVLFMECFAWAMHKYVMHGWGWGWHKSHHEPHDNAVEKNDLYAVVFAIVPIALFTVGMWYEPLWWIALGITIYGAIYAFVHDMLVHQRGGFRWVPRHGYFKRLLQAHRLHHAVEGREGTVSHGFLFARSPAVLKEQLRRHAAKRAAGPAVAADRDVMAGTTSRRPVDAEHATS</sequence>
<feature type="transmembrane region" description="Helical" evidence="5">
    <location>
        <begin position="6"/>
        <end position="24"/>
    </location>
</feature>
<feature type="compositionally biased region" description="Basic and acidic residues" evidence="4">
    <location>
        <begin position="176"/>
        <end position="185"/>
    </location>
</feature>
<dbReference type="AlphaFoldDB" id="A0A7W9BB57"/>
<evidence type="ECO:0000256" key="5">
    <source>
        <dbReference type="SAM" id="Phobius"/>
    </source>
</evidence>
<gene>
    <name evidence="7" type="ORF">FHS94_000395</name>
</gene>
<dbReference type="GO" id="GO:0005506">
    <property type="term" value="F:iron ion binding"/>
    <property type="evidence" value="ECO:0007669"/>
    <property type="project" value="InterPro"/>
</dbReference>
<evidence type="ECO:0000256" key="3">
    <source>
        <dbReference type="ARBA" id="ARBA00023002"/>
    </source>
</evidence>
<evidence type="ECO:0000256" key="1">
    <source>
        <dbReference type="ARBA" id="ARBA00009324"/>
    </source>
</evidence>
<keyword evidence="5" id="KW-0472">Membrane</keyword>
<comment type="caution">
    <text evidence="7">The sequence shown here is derived from an EMBL/GenBank/DDBJ whole genome shotgun (WGS) entry which is preliminary data.</text>
</comment>
<evidence type="ECO:0000256" key="4">
    <source>
        <dbReference type="SAM" id="MobiDB-lite"/>
    </source>
</evidence>
<dbReference type="GO" id="GO:0010291">
    <property type="term" value="F:beta-carotene 3-hydroxylase activity"/>
    <property type="evidence" value="ECO:0007669"/>
    <property type="project" value="UniProtKB-EC"/>
</dbReference>
<evidence type="ECO:0000313" key="7">
    <source>
        <dbReference type="EMBL" id="MBB5713576.1"/>
    </source>
</evidence>
<dbReference type="EMBL" id="JACIJK010000001">
    <property type="protein sequence ID" value="MBB5713576.1"/>
    <property type="molecule type" value="Genomic_DNA"/>
</dbReference>
<dbReference type="InterPro" id="IPR006694">
    <property type="entry name" value="Fatty_acid_hydroxylase"/>
</dbReference>
<accession>A0A7W9BB57</accession>
<dbReference type="Proteomes" id="UP000546200">
    <property type="component" value="Unassembled WGS sequence"/>
</dbReference>
<evidence type="ECO:0000256" key="2">
    <source>
        <dbReference type="ARBA" id="ARBA00022746"/>
    </source>
</evidence>
<keyword evidence="8" id="KW-1185">Reference proteome</keyword>
<reference evidence="7 8" key="1">
    <citation type="submission" date="2020-08" db="EMBL/GenBank/DDBJ databases">
        <title>Genomic Encyclopedia of Type Strains, Phase IV (KMG-IV): sequencing the most valuable type-strain genomes for metagenomic binning, comparative biology and taxonomic classification.</title>
        <authorList>
            <person name="Goeker M."/>
        </authorList>
    </citation>
    <scope>NUCLEOTIDE SEQUENCE [LARGE SCALE GENOMIC DNA]</scope>
    <source>
        <strain evidence="7 8">DSM 100044</strain>
    </source>
</reference>
<dbReference type="InterPro" id="IPR045019">
    <property type="entry name" value="BETA-OHASE-like"/>
</dbReference>
<feature type="domain" description="Fatty acid hydroxylase" evidence="6">
    <location>
        <begin position="10"/>
        <end position="127"/>
    </location>
</feature>
<proteinExistence type="inferred from homology"/>